<accession>C5KGR2</accession>
<evidence type="ECO:0000313" key="2">
    <source>
        <dbReference type="Proteomes" id="UP000007800"/>
    </source>
</evidence>
<dbReference type="Proteomes" id="UP000007800">
    <property type="component" value="Unassembled WGS sequence"/>
</dbReference>
<dbReference type="PANTHER" id="PTHR14097">
    <property type="entry name" value="OXIDOREDUCTASE HTATIP2"/>
    <property type="match status" value="1"/>
</dbReference>
<organism evidence="2">
    <name type="scientific">Perkinsus marinus (strain ATCC 50983 / TXsc)</name>
    <dbReference type="NCBI Taxonomy" id="423536"/>
    <lineage>
        <taxon>Eukaryota</taxon>
        <taxon>Sar</taxon>
        <taxon>Alveolata</taxon>
        <taxon>Perkinsozoa</taxon>
        <taxon>Perkinsea</taxon>
        <taxon>Perkinsida</taxon>
        <taxon>Perkinsidae</taxon>
        <taxon>Perkinsus</taxon>
    </lineage>
</organism>
<evidence type="ECO:0000313" key="1">
    <source>
        <dbReference type="EMBL" id="EER16330.1"/>
    </source>
</evidence>
<name>C5KGR2_PERM5</name>
<dbReference type="InParanoid" id="C5KGR2"/>
<dbReference type="GeneID" id="9063388"/>
<sequence length="260" mass="27780">MGAATSTPLSEARAASDSLPTNSCIAIVAGATGATGRWVVSELLNSDVVTKVVAVTRKDISDTKSVFQGVQSDEGYSKLIVAPADWKKMAEQPEDATLPERAVETIKSAGDGKGCIAFCCLGSAPYTEESDFLAPSAFAHACKKADGNVGMSLMSSGGADPNSMIGYSKTIGRREEAFEGMKFKYLSIFRPAMLLRQDKQRMKEKIFLPLTPPKYRVDTRDVAKTMVFDATHTRDDGSAEKATVFSNADIQATAEVAAQQ</sequence>
<dbReference type="EMBL" id="GG673027">
    <property type="protein sequence ID" value="EER16330.1"/>
    <property type="molecule type" value="Genomic_DNA"/>
</dbReference>
<dbReference type="AlphaFoldDB" id="C5KGR2"/>
<proteinExistence type="predicted"/>
<dbReference type="GO" id="GO:0051170">
    <property type="term" value="P:import into nucleus"/>
    <property type="evidence" value="ECO:0007669"/>
    <property type="project" value="TreeGrafter"/>
</dbReference>
<keyword evidence="2" id="KW-1185">Reference proteome</keyword>
<dbReference type="SUPFAM" id="SSF51735">
    <property type="entry name" value="NAD(P)-binding Rossmann-fold domains"/>
    <property type="match status" value="1"/>
</dbReference>
<reference evidence="1 2" key="1">
    <citation type="submission" date="2008-07" db="EMBL/GenBank/DDBJ databases">
        <authorList>
            <person name="El-Sayed N."/>
            <person name="Caler E."/>
            <person name="Inman J."/>
            <person name="Amedeo P."/>
            <person name="Hass B."/>
            <person name="Wortman J."/>
        </authorList>
    </citation>
    <scope>NUCLEOTIDE SEQUENCE [LARGE SCALE GENOMIC DNA]</scope>
    <source>
        <strain evidence="2">ATCC 50983 / TXsc</strain>
    </source>
</reference>
<dbReference type="Gene3D" id="3.40.50.720">
    <property type="entry name" value="NAD(P)-binding Rossmann-like Domain"/>
    <property type="match status" value="1"/>
</dbReference>
<dbReference type="OrthoDB" id="425572at2759"/>
<dbReference type="OMA" id="FAHACKK"/>
<dbReference type="GO" id="GO:0005737">
    <property type="term" value="C:cytoplasm"/>
    <property type="evidence" value="ECO:0007669"/>
    <property type="project" value="TreeGrafter"/>
</dbReference>
<dbReference type="PANTHER" id="PTHR14097:SF7">
    <property type="entry name" value="OXIDOREDUCTASE HTATIP2"/>
    <property type="match status" value="1"/>
</dbReference>
<dbReference type="RefSeq" id="XP_002784534.1">
    <property type="nucleotide sequence ID" value="XM_002784488.1"/>
</dbReference>
<evidence type="ECO:0008006" key="3">
    <source>
        <dbReference type="Google" id="ProtNLM"/>
    </source>
</evidence>
<protein>
    <recommendedName>
        <fullName evidence="3">NAD(P)-binding domain-containing protein</fullName>
    </recommendedName>
</protein>
<gene>
    <name evidence="1" type="ORF">Pmar_PMAR029461</name>
</gene>
<dbReference type="InterPro" id="IPR036291">
    <property type="entry name" value="NAD(P)-bd_dom_sf"/>
</dbReference>